<gene>
    <name evidence="6" type="ORF">ZHD862_LOCUS7708</name>
</gene>
<dbReference type="InterPro" id="IPR009081">
    <property type="entry name" value="PP-bd_ACP"/>
</dbReference>
<dbReference type="Gene3D" id="2.30.38.10">
    <property type="entry name" value="Luciferase, Domain 3"/>
    <property type="match status" value="3"/>
</dbReference>
<evidence type="ECO:0000256" key="4">
    <source>
        <dbReference type="RuleBase" id="RU363044"/>
    </source>
</evidence>
<dbReference type="SMART" id="SM00823">
    <property type="entry name" value="PKS_PP"/>
    <property type="match status" value="1"/>
</dbReference>
<dbReference type="Gene3D" id="3.40.50.980">
    <property type="match status" value="4"/>
</dbReference>
<organism evidence="6 7">
    <name type="scientific">Rotaria sordida</name>
    <dbReference type="NCBI Taxonomy" id="392033"/>
    <lineage>
        <taxon>Eukaryota</taxon>
        <taxon>Metazoa</taxon>
        <taxon>Spiralia</taxon>
        <taxon>Gnathifera</taxon>
        <taxon>Rotifera</taxon>
        <taxon>Eurotatoria</taxon>
        <taxon>Bdelloidea</taxon>
        <taxon>Philodinida</taxon>
        <taxon>Philodinidae</taxon>
        <taxon>Rotaria</taxon>
    </lineage>
</organism>
<dbReference type="InterPro" id="IPR027417">
    <property type="entry name" value="P-loop_NTPase"/>
</dbReference>
<dbReference type="InterPro" id="IPR023213">
    <property type="entry name" value="CAT-like_dom_sf"/>
</dbReference>
<dbReference type="PANTHER" id="PTHR45527:SF1">
    <property type="entry name" value="FATTY ACID SYNTHASE"/>
    <property type="match status" value="1"/>
</dbReference>
<accession>A0A814A4Y6</accession>
<dbReference type="GO" id="GO:0016787">
    <property type="term" value="F:hydrolase activity"/>
    <property type="evidence" value="ECO:0007669"/>
    <property type="project" value="UniProtKB-KW"/>
</dbReference>
<dbReference type="InterPro" id="IPR001242">
    <property type="entry name" value="Condensation_dom"/>
</dbReference>
<dbReference type="GO" id="GO:0044550">
    <property type="term" value="P:secondary metabolite biosynthetic process"/>
    <property type="evidence" value="ECO:0007669"/>
    <property type="project" value="TreeGrafter"/>
</dbReference>
<dbReference type="InterPro" id="IPR045851">
    <property type="entry name" value="AMP-bd_C_sf"/>
</dbReference>
<dbReference type="GO" id="GO:0000723">
    <property type="term" value="P:telomere maintenance"/>
    <property type="evidence" value="ECO:0007669"/>
    <property type="project" value="InterPro"/>
</dbReference>
<protein>
    <recommendedName>
        <fullName evidence="4">ATP-dependent DNA helicase</fullName>
        <ecNumber evidence="4">5.6.2.3</ecNumber>
    </recommendedName>
</protein>
<keyword evidence="4" id="KW-0227">DNA damage</keyword>
<evidence type="ECO:0000259" key="5">
    <source>
        <dbReference type="PROSITE" id="PS50075"/>
    </source>
</evidence>
<evidence type="ECO:0000313" key="7">
    <source>
        <dbReference type="Proteomes" id="UP000663864"/>
    </source>
</evidence>
<dbReference type="NCBIfam" id="NF003417">
    <property type="entry name" value="PRK04813.1"/>
    <property type="match status" value="3"/>
</dbReference>
<dbReference type="GO" id="GO:0016874">
    <property type="term" value="F:ligase activity"/>
    <property type="evidence" value="ECO:0007669"/>
    <property type="project" value="UniProtKB-KW"/>
</dbReference>
<comment type="similarity">
    <text evidence="4">Belongs to the helicase family.</text>
</comment>
<dbReference type="GO" id="GO:0005524">
    <property type="term" value="F:ATP binding"/>
    <property type="evidence" value="ECO:0007669"/>
    <property type="project" value="UniProtKB-KW"/>
</dbReference>
<dbReference type="InterPro" id="IPR020459">
    <property type="entry name" value="AMP-binding"/>
</dbReference>
<dbReference type="PANTHER" id="PTHR45527">
    <property type="entry name" value="NONRIBOSOMAL PEPTIDE SYNTHETASE"/>
    <property type="match status" value="1"/>
</dbReference>
<dbReference type="Pfam" id="PF00668">
    <property type="entry name" value="Condensation"/>
    <property type="match status" value="1"/>
</dbReference>
<keyword evidence="1" id="KW-0596">Phosphopantetheine</keyword>
<dbReference type="SUPFAM" id="SSF52777">
    <property type="entry name" value="CoA-dependent acyltransferases"/>
    <property type="match status" value="2"/>
</dbReference>
<dbReference type="GO" id="GO:0043139">
    <property type="term" value="F:5'-3' DNA helicase activity"/>
    <property type="evidence" value="ECO:0007669"/>
    <property type="project" value="UniProtKB-EC"/>
</dbReference>
<dbReference type="GO" id="GO:0006310">
    <property type="term" value="P:DNA recombination"/>
    <property type="evidence" value="ECO:0007669"/>
    <property type="project" value="UniProtKB-KW"/>
</dbReference>
<dbReference type="PROSITE" id="PS00455">
    <property type="entry name" value="AMP_BINDING"/>
    <property type="match status" value="2"/>
</dbReference>
<dbReference type="InterPro" id="IPR010285">
    <property type="entry name" value="DNA_helicase_pif1-like_DEAD"/>
</dbReference>
<dbReference type="Gene3D" id="3.30.559.30">
    <property type="entry name" value="Nonribosomal peptide synthetase, condensation domain"/>
    <property type="match status" value="1"/>
</dbReference>
<comment type="catalytic activity">
    <reaction evidence="4">
        <text>ATP + H2O = ADP + phosphate + H(+)</text>
        <dbReference type="Rhea" id="RHEA:13065"/>
        <dbReference type="ChEBI" id="CHEBI:15377"/>
        <dbReference type="ChEBI" id="CHEBI:15378"/>
        <dbReference type="ChEBI" id="CHEBI:30616"/>
        <dbReference type="ChEBI" id="CHEBI:43474"/>
        <dbReference type="ChEBI" id="CHEBI:456216"/>
        <dbReference type="EC" id="5.6.2.3"/>
    </reaction>
</comment>
<dbReference type="GO" id="GO:0006281">
    <property type="term" value="P:DNA repair"/>
    <property type="evidence" value="ECO:0007669"/>
    <property type="project" value="UniProtKB-KW"/>
</dbReference>
<dbReference type="Gene3D" id="1.10.1200.10">
    <property type="entry name" value="ACP-like"/>
    <property type="match status" value="1"/>
</dbReference>
<dbReference type="InterPro" id="IPR020845">
    <property type="entry name" value="AMP-binding_CS"/>
</dbReference>
<dbReference type="Pfam" id="PF05970">
    <property type="entry name" value="PIF1"/>
    <property type="match status" value="1"/>
</dbReference>
<dbReference type="Gene3D" id="3.40.50.300">
    <property type="entry name" value="P-loop containing nucleotide triphosphate hydrolases"/>
    <property type="match status" value="1"/>
</dbReference>
<dbReference type="GO" id="GO:0005737">
    <property type="term" value="C:cytoplasm"/>
    <property type="evidence" value="ECO:0007669"/>
    <property type="project" value="TreeGrafter"/>
</dbReference>
<dbReference type="FunFam" id="3.40.50.980:FF:000001">
    <property type="entry name" value="Non-ribosomal peptide synthetase"/>
    <property type="match status" value="2"/>
</dbReference>
<evidence type="ECO:0000256" key="1">
    <source>
        <dbReference type="ARBA" id="ARBA00022450"/>
    </source>
</evidence>
<dbReference type="EC" id="5.6.2.3" evidence="4"/>
<evidence type="ECO:0000256" key="2">
    <source>
        <dbReference type="ARBA" id="ARBA00022553"/>
    </source>
</evidence>
<dbReference type="SUPFAM" id="SSF56801">
    <property type="entry name" value="Acetyl-CoA synthetase-like"/>
    <property type="match status" value="3"/>
</dbReference>
<dbReference type="Pfam" id="PF00501">
    <property type="entry name" value="AMP-binding"/>
    <property type="match status" value="2"/>
</dbReference>
<keyword evidence="2" id="KW-0597">Phosphoprotein</keyword>
<feature type="domain" description="Carrier" evidence="5">
    <location>
        <begin position="1101"/>
        <end position="1178"/>
    </location>
</feature>
<dbReference type="EMBL" id="CAJNOT010000238">
    <property type="protein sequence ID" value="CAF0907406.1"/>
    <property type="molecule type" value="Genomic_DNA"/>
</dbReference>
<dbReference type="Proteomes" id="UP000663864">
    <property type="component" value="Unassembled WGS sequence"/>
</dbReference>
<keyword evidence="4" id="KW-0233">DNA recombination</keyword>
<comment type="cofactor">
    <cofactor evidence="4">
        <name>Mg(2+)</name>
        <dbReference type="ChEBI" id="CHEBI:18420"/>
    </cofactor>
</comment>
<dbReference type="InterPro" id="IPR036736">
    <property type="entry name" value="ACP-like_sf"/>
</dbReference>
<comment type="caution">
    <text evidence="6">The sequence shown here is derived from an EMBL/GenBank/DDBJ whole genome shotgun (WGS) entry which is preliminary data.</text>
</comment>
<keyword evidence="4" id="KW-0378">Hydrolase</keyword>
<sequence>MYAMLNRDQRSVADAILASHGKQSTTTAGSCFFTDGPEGTGETYLYNILYHLFMGQGVHVMTVTWTGIAASLLPEGRTVHSRFKLPVPILETSTSSIRPNKTIMNEYGPTESALVSTMKMFGSNDKRINRSIGKPLMNVKCYVLDNHLNQLPIGAVGELYIGGIGVARGYLNRPELTAERFLSNPFQTEQEKKQGKNARIYKTGDLVRWLPDGELEYLGRNDFQVKIRGLRIELAEIETVLSSYEGIKRSVILAKDHKNKNTDTSATKYLVGYYVSDNDIAEFDLKQFLQTKLPDYMIPNRLIRIEKIPVTINGKLDLRALPDIDFWHDKKNYTAPRNQLEEKLCEIWSDLLGIDKIEHIKQVPNKGIGFSTVCGYERHDLPWVSFNYLGQFNNKNQWWLLDGFCKNIMDENTDELVKINAYVINQQIRLNIKTKIGIERTVQFAKAFRSNIEKIIKHTQLVNRSYLTLSDVNYVIKNADYLKTIQSEKEVDAIFMANSLQQVVVYETVDNECLTFVLNYAGELFEDDTMNDLLDVTNELLIQIGNNQVTQIAQLNLLPMKQLNKINEWNNTEREFTELNKHITLHKLFEEEAAKSSDKVAVIYEDMQLTYKELNERSNQLAHYLRSICDIHPDDLIALLLDKSELMIVSILGVWKSGAAYVPIDPSYPDERIQFILQDTKAKIVITNKKYLTRLHSYEMIKIAIESISTTINDNKNSKNPHPISSSDDLAYVIYTSGTTGKPKGVMIEHTGVINLKIALTELFQLKSRPESVLSFSNYVFDHFIEQMTYALLNSQVLVILDDEMRVDKPRLYQYLNKNKVTYLSGTPSVLQEYDYEQLNHIIRIDAVGEDFSGIIFNKIRSKFNGLIINGYGPTEISITSHKKLYYLHEKRINKSIGKQIANTSCYVLDKNLNQLPIGAVGELYIGGIGVARGYLNRPELTAERFLSNPFQTEQEKKQGKNAYIYKTGDLVRWLPGGELEYLGRNDFQVKIRGLRIELTEIEAVLSSYQGIKQSVAIARDAKTADAESGRRKYLLGYFVSDTNLLESDIKQYMRMKLPDYMIPNRLMRIEKIPVNISGKLDSRALPEVDFSKYDQNELVRPRNDLEAKIAQIWSELLGIPVENIGIHDDFFSLGGDSILVIKLSLMLSNSLSVKLTVPAIFQNKTIAKLALYMLHGLDQDVRQNDPMLRVSDNHSTHTSYVLSFAQERLLFINEFNAENGANAYNIPIYIKFSNNHIKRDLLHQSLLAIIHRHEILRTLIREDKFGIVSQYLLNETEANSLFTVNGIHVANQEQLDTELIKLTKYVFNLRKELPIKVTFYELKNENEDDSTTLYLGILMHHICFDGWSWTIFYRDLQMFYDYFEKKANNFPLDVSPSLTLNLPILHVQYKDFAAWQRNDLTEKRLNSLLEFWKNKLNGFEMLNLMTDCSIRPSNYDYSGNDFMFELNEQTTTALKQLAMKLNVSLFSLLLSAYTLMLSNFTNQQDIVIGTPVANRNQPELENLIGFFVNILVLRIKIDAQDYVMDYIRKISNEVINAQIHQEMPFERLVKELQIENDPSRHPIVQVMFIMNNQFDIQGSAANNNTNAMKSIEFSEYLPNQTNSKTAKYDISTSINETDVCLKGHFNFATKLFNENTINNLIQCYIHILTRFSKLNQACKVLDIDCISNDQYNQIQKWNHVDIKDLSALNKSTTLDRIFEEEAAKSSDKVAVIYEDMQLTYKELNERSNQLAHYLRSICDIHPDDLIALLLDKSELVIVSILGVWKSGAAYVPIDPSYPDERIQFILQDTKTKIVIANKKYLTRLDPYNLIKIEVDCSLVNQLVFNNNMTLNLTSNTNPSNLAYVIYTSGTTGKPKGVLIEHESVVSFRNDITSRYFDNHDADTTSEAILFFSNYVFDFSIEQLTLSILNSQTLIILPYTFTIDDKFYSYLNKNRLTYLSGTPTQLQQINFNELKYLTTLTIAGEPLTETLFGKIRQKYKGKIINAYGVTETTVYNIVYIYENEMKYKNSIGTLLLNTKRFVLSKNMQILPVHAIGELYLTGNCMSRGYLNRPELTAERFLQNPFQTEQEKKTGKNARIYKTGDLVRWLTNGELEYLDILTTILTRLIHISR</sequence>
<keyword evidence="4" id="KW-0547">Nucleotide-binding</keyword>
<dbReference type="GO" id="GO:0031177">
    <property type="term" value="F:phosphopantetheine binding"/>
    <property type="evidence" value="ECO:0007669"/>
    <property type="project" value="InterPro"/>
</dbReference>
<dbReference type="Gene3D" id="3.30.559.10">
    <property type="entry name" value="Chloramphenicol acetyltransferase-like domain"/>
    <property type="match status" value="1"/>
</dbReference>
<dbReference type="FunFam" id="2.30.38.10:FF:000001">
    <property type="entry name" value="Non-ribosomal peptide synthetase PvdI"/>
    <property type="match status" value="2"/>
</dbReference>
<dbReference type="FunFam" id="1.10.1200.10:FF:000005">
    <property type="entry name" value="Nonribosomal peptide synthetase 1"/>
    <property type="match status" value="1"/>
</dbReference>
<dbReference type="InterPro" id="IPR000873">
    <property type="entry name" value="AMP-dep_synth/lig_dom"/>
</dbReference>
<evidence type="ECO:0000256" key="3">
    <source>
        <dbReference type="ARBA" id="ARBA00022598"/>
    </source>
</evidence>
<dbReference type="SUPFAM" id="SSF47336">
    <property type="entry name" value="ACP-like"/>
    <property type="match status" value="1"/>
</dbReference>
<evidence type="ECO:0000313" key="6">
    <source>
        <dbReference type="EMBL" id="CAF0907406.1"/>
    </source>
</evidence>
<dbReference type="Gene3D" id="3.30.300.30">
    <property type="match status" value="2"/>
</dbReference>
<name>A0A814A4Y6_9BILA</name>
<dbReference type="PROSITE" id="PS50075">
    <property type="entry name" value="CARRIER"/>
    <property type="match status" value="1"/>
</dbReference>
<keyword evidence="4" id="KW-0067">ATP-binding</keyword>
<keyword evidence="3" id="KW-0436">Ligase</keyword>
<dbReference type="Pfam" id="PF00550">
    <property type="entry name" value="PP-binding"/>
    <property type="match status" value="1"/>
</dbReference>
<dbReference type="InterPro" id="IPR020806">
    <property type="entry name" value="PKS_PP-bd"/>
</dbReference>
<dbReference type="NCBIfam" id="TIGR01733">
    <property type="entry name" value="AA-adenyl-dom"/>
    <property type="match status" value="2"/>
</dbReference>
<dbReference type="InterPro" id="IPR010071">
    <property type="entry name" value="AA_adenyl_dom"/>
</dbReference>
<keyword evidence="4" id="KW-0347">Helicase</keyword>
<dbReference type="GO" id="GO:0043041">
    <property type="term" value="P:amino acid activation for nonribosomal peptide biosynthetic process"/>
    <property type="evidence" value="ECO:0007669"/>
    <property type="project" value="TreeGrafter"/>
</dbReference>
<proteinExistence type="inferred from homology"/>
<dbReference type="PRINTS" id="PR00154">
    <property type="entry name" value="AMPBINDING"/>
</dbReference>
<reference evidence="6" key="1">
    <citation type="submission" date="2021-02" db="EMBL/GenBank/DDBJ databases">
        <authorList>
            <person name="Nowell W R."/>
        </authorList>
    </citation>
    <scope>NUCLEOTIDE SEQUENCE</scope>
</reference>
<keyword evidence="4" id="KW-0234">DNA repair</keyword>